<comment type="caution">
    <text evidence="1">The sequence shown here is derived from an EMBL/GenBank/DDBJ whole genome shotgun (WGS) entry which is preliminary data.</text>
</comment>
<evidence type="ECO:0000313" key="1">
    <source>
        <dbReference type="EMBL" id="RNA32663.1"/>
    </source>
</evidence>
<name>A0A3M7SA06_BRAPC</name>
<evidence type="ECO:0000313" key="2">
    <source>
        <dbReference type="Proteomes" id="UP000276133"/>
    </source>
</evidence>
<dbReference type="Proteomes" id="UP000276133">
    <property type="component" value="Unassembled WGS sequence"/>
</dbReference>
<dbReference type="AlphaFoldDB" id="A0A3M7SA06"/>
<dbReference type="EMBL" id="REGN01001771">
    <property type="protein sequence ID" value="RNA32663.1"/>
    <property type="molecule type" value="Genomic_DNA"/>
</dbReference>
<proteinExistence type="predicted"/>
<reference evidence="1 2" key="1">
    <citation type="journal article" date="2018" name="Sci. Rep.">
        <title>Genomic signatures of local adaptation to the degree of environmental predictability in rotifers.</title>
        <authorList>
            <person name="Franch-Gras L."/>
            <person name="Hahn C."/>
            <person name="Garcia-Roger E.M."/>
            <person name="Carmona M.J."/>
            <person name="Serra M."/>
            <person name="Gomez A."/>
        </authorList>
    </citation>
    <scope>NUCLEOTIDE SEQUENCE [LARGE SCALE GENOMIC DNA]</scope>
    <source>
        <strain evidence="1">HYR1</strain>
    </source>
</reference>
<accession>A0A3M7SA06</accession>
<protein>
    <submittedName>
        <fullName evidence="1">Uncharacterized protein</fullName>
    </submittedName>
</protein>
<keyword evidence="2" id="KW-1185">Reference proteome</keyword>
<gene>
    <name evidence="1" type="ORF">BpHYR1_005229</name>
</gene>
<organism evidence="1 2">
    <name type="scientific">Brachionus plicatilis</name>
    <name type="common">Marine rotifer</name>
    <name type="synonym">Brachionus muelleri</name>
    <dbReference type="NCBI Taxonomy" id="10195"/>
    <lineage>
        <taxon>Eukaryota</taxon>
        <taxon>Metazoa</taxon>
        <taxon>Spiralia</taxon>
        <taxon>Gnathifera</taxon>
        <taxon>Rotifera</taxon>
        <taxon>Eurotatoria</taxon>
        <taxon>Monogononta</taxon>
        <taxon>Pseudotrocha</taxon>
        <taxon>Ploima</taxon>
        <taxon>Brachionidae</taxon>
        <taxon>Brachionus</taxon>
    </lineage>
</organism>
<sequence length="79" mass="9023">MFENLVTSSSSSHIICVQLVTYRPILESLDVKAFFSELNSRAVSSGKESPLFSPHLNEYTIFTSENQSIIYIHHDIHHE</sequence>